<evidence type="ECO:0000313" key="1">
    <source>
        <dbReference type="EMBL" id="KPJ53564.1"/>
    </source>
</evidence>
<reference evidence="1 2" key="1">
    <citation type="journal article" date="2015" name="Microbiome">
        <title>Genomic resolution of linkages in carbon, nitrogen, and sulfur cycling among widespread estuary sediment bacteria.</title>
        <authorList>
            <person name="Baker B.J."/>
            <person name="Lazar C.S."/>
            <person name="Teske A.P."/>
            <person name="Dick G.J."/>
        </authorList>
    </citation>
    <scope>NUCLEOTIDE SEQUENCE [LARGE SCALE GENOMIC DNA]</scope>
    <source>
        <strain evidence="1">DG_24</strain>
    </source>
</reference>
<gene>
    <name evidence="1" type="ORF">AMJ39_04115</name>
</gene>
<proteinExistence type="predicted"/>
<protein>
    <recommendedName>
        <fullName evidence="3">Metanogen output domain-containing protein</fullName>
    </recommendedName>
</protein>
<evidence type="ECO:0008006" key="3">
    <source>
        <dbReference type="Google" id="ProtNLM"/>
    </source>
</evidence>
<comment type="caution">
    <text evidence="1">The sequence shown here is derived from an EMBL/GenBank/DDBJ whole genome shotgun (WGS) entry which is preliminary data.</text>
</comment>
<accession>A0A0S7WVA8</accession>
<organism evidence="1 2">
    <name type="scientific">candidate division TA06 bacterium DG_24</name>
    <dbReference type="NCBI Taxonomy" id="1703770"/>
    <lineage>
        <taxon>Bacteria</taxon>
        <taxon>Bacteria division TA06</taxon>
    </lineage>
</organism>
<dbReference type="Proteomes" id="UP000052008">
    <property type="component" value="Unassembled WGS sequence"/>
</dbReference>
<dbReference type="AlphaFoldDB" id="A0A0S7WVA8"/>
<dbReference type="EMBL" id="LIZS01000016">
    <property type="protein sequence ID" value="KPJ53564.1"/>
    <property type="molecule type" value="Genomic_DNA"/>
</dbReference>
<name>A0A0S7WVA8_UNCT6</name>
<evidence type="ECO:0000313" key="2">
    <source>
        <dbReference type="Proteomes" id="UP000052008"/>
    </source>
</evidence>
<sequence>MIRYPPSMETEEVPLEVRNRQVVRGLATRIRILYEAIVEKFGDEGLELIRDVSRDYGESIARRVRDREGKMEIADVGHFVVRVFNNVLVEGEVTEFDEDRIAIKATACPYPFTSPEICEAHTTMEEALVRGLNEDLDYFIERSIPRGDPFCLHVICRK</sequence>
<dbReference type="STRING" id="1703770.AMJ39_04115"/>